<reference evidence="2 4" key="2">
    <citation type="submission" date="2018-12" db="EMBL/GenBank/DDBJ databases">
        <authorList>
            <consortium name="Pathogen Informatics"/>
        </authorList>
    </citation>
    <scope>NUCLEOTIDE SEQUENCE [LARGE SCALE GENOMIC DNA]</scope>
    <source>
        <strain evidence="2 4">NCTC949</strain>
    </source>
</reference>
<dbReference type="PANTHER" id="PTHR30283:SF4">
    <property type="entry name" value="PEROXIDE STRESS RESISTANCE PROTEIN YAAA"/>
    <property type="match status" value="1"/>
</dbReference>
<organism evidence="1 3">
    <name type="scientific">Corynebacterium kutscheri</name>
    <dbReference type="NCBI Taxonomy" id="35755"/>
    <lineage>
        <taxon>Bacteria</taxon>
        <taxon>Bacillati</taxon>
        <taxon>Actinomycetota</taxon>
        <taxon>Actinomycetes</taxon>
        <taxon>Mycobacteriales</taxon>
        <taxon>Corynebacteriaceae</taxon>
        <taxon>Corynebacterium</taxon>
    </lineage>
</organism>
<dbReference type="RefSeq" id="WP_046439738.1">
    <property type="nucleotide sequence ID" value="NZ_CP011312.1"/>
</dbReference>
<dbReference type="EMBL" id="LR134377">
    <property type="protein sequence ID" value="VEH08727.1"/>
    <property type="molecule type" value="Genomic_DNA"/>
</dbReference>
<evidence type="ECO:0000313" key="4">
    <source>
        <dbReference type="Proteomes" id="UP000271380"/>
    </source>
</evidence>
<evidence type="ECO:0000313" key="3">
    <source>
        <dbReference type="Proteomes" id="UP000033457"/>
    </source>
</evidence>
<dbReference type="Proteomes" id="UP000271380">
    <property type="component" value="Chromosome"/>
</dbReference>
<protein>
    <submittedName>
        <fullName evidence="2">Protein of uncharacterized function (DUF328)</fullName>
    </submittedName>
</protein>
<name>A0A0F6TE24_9CORY</name>
<dbReference type="OrthoDB" id="3210767at2"/>
<sequence length="232" mass="25725">MLIILPPSETKHRGGDGAPLNFASLSFPSLNRTRLEIAQELATLDVDEAMKILKLSEKLRGDAEANTKLFNSPTTPAIMRYTGVLYDALQANDLRHPERLAIGSALFGIVRAFDPIPYYRLSGQSKLGGVTLKSRWATQITDALAQVDELILDFRSGVYQSLGKAPKAYTIRVENKEGKIISHFNKHYKGVLARVLAHHPEQATTIDEVIEIAHNNRLNLRIVGSQLVMVID</sequence>
<dbReference type="Proteomes" id="UP000033457">
    <property type="component" value="Chromosome"/>
</dbReference>
<dbReference type="InterPro" id="IPR005583">
    <property type="entry name" value="YaaA"/>
</dbReference>
<dbReference type="GO" id="GO:0033194">
    <property type="term" value="P:response to hydroperoxide"/>
    <property type="evidence" value="ECO:0007669"/>
    <property type="project" value="TreeGrafter"/>
</dbReference>
<dbReference type="GO" id="GO:0005829">
    <property type="term" value="C:cytosol"/>
    <property type="evidence" value="ECO:0007669"/>
    <property type="project" value="TreeGrafter"/>
</dbReference>
<evidence type="ECO:0000313" key="2">
    <source>
        <dbReference type="EMBL" id="VEH08727.1"/>
    </source>
</evidence>
<dbReference type="EMBL" id="CP011312">
    <property type="protein sequence ID" value="AKE41449.1"/>
    <property type="molecule type" value="Genomic_DNA"/>
</dbReference>
<proteinExistence type="predicted"/>
<dbReference type="PANTHER" id="PTHR30283">
    <property type="entry name" value="PEROXIDE STRESS RESPONSE PROTEIN YAAA"/>
    <property type="match status" value="1"/>
</dbReference>
<evidence type="ECO:0000313" key="1">
    <source>
        <dbReference type="EMBL" id="AKE41449.1"/>
    </source>
</evidence>
<keyword evidence="3" id="KW-1185">Reference proteome</keyword>
<accession>A0A0F6TE24</accession>
<dbReference type="HOGENOM" id="CLU_071581_0_0_11"/>
<dbReference type="AlphaFoldDB" id="A0A0F6TE24"/>
<dbReference type="Pfam" id="PF03883">
    <property type="entry name" value="H2O2_YaaD"/>
    <property type="match status" value="1"/>
</dbReference>
<reference evidence="1 3" key="1">
    <citation type="journal article" date="2015" name="Genome Announc.">
        <title>Complete Genome Sequence of Corynebacterium kutscheri DSM 20755, a Corynebacterial Type Strain with Remarkably Low G+C Content of Chromosomal DNA.</title>
        <authorList>
            <person name="Ruckert C."/>
            <person name="Albersmeier A."/>
            <person name="Winkler A."/>
            <person name="Tauch A."/>
        </authorList>
    </citation>
    <scope>NUCLEOTIDE SEQUENCE [LARGE SCALE GENOMIC DNA]</scope>
    <source>
        <strain evidence="1 3">DSM 20755</strain>
    </source>
</reference>
<gene>
    <name evidence="2" type="primary">yaaA</name>
    <name evidence="2" type="ORF">NCTC949_01850</name>
    <name evidence="1" type="ORF">UL82_06420</name>
</gene>
<dbReference type="KEGG" id="cku:UL82_06420"/>
<dbReference type="STRING" id="35755.UL82_06420"/>